<dbReference type="EMBL" id="WBMX01003732">
    <property type="protein sequence ID" value="NXC18665.1"/>
    <property type="molecule type" value="Genomic_DNA"/>
</dbReference>
<dbReference type="GO" id="GO:0001669">
    <property type="term" value="C:acrosomal vesicle"/>
    <property type="evidence" value="ECO:0007669"/>
    <property type="project" value="UniProtKB-SubCell"/>
</dbReference>
<evidence type="ECO:0000256" key="12">
    <source>
        <dbReference type="ARBA" id="ARBA00093371"/>
    </source>
</evidence>
<feature type="coiled-coil region" evidence="14">
    <location>
        <begin position="22"/>
        <end position="59"/>
    </location>
</feature>
<organism evidence="17 18">
    <name type="scientific">Corythaeola cristata</name>
    <name type="common">Great blue turaco</name>
    <dbReference type="NCBI Taxonomy" id="103954"/>
    <lineage>
        <taxon>Eukaryota</taxon>
        <taxon>Metazoa</taxon>
        <taxon>Chordata</taxon>
        <taxon>Craniata</taxon>
        <taxon>Vertebrata</taxon>
        <taxon>Euteleostomi</taxon>
        <taxon>Archelosauria</taxon>
        <taxon>Archosauria</taxon>
        <taxon>Dinosauria</taxon>
        <taxon>Saurischia</taxon>
        <taxon>Theropoda</taxon>
        <taxon>Coelurosauria</taxon>
        <taxon>Aves</taxon>
        <taxon>Neognathae</taxon>
        <taxon>Neoaves</taxon>
        <taxon>Otidimorphae</taxon>
        <taxon>Musophagiformes</taxon>
        <taxon>Musophagidae</taxon>
        <taxon>Corythaeola</taxon>
    </lineage>
</organism>
<comment type="caution">
    <text evidence="17">The sequence shown here is derived from an EMBL/GenBank/DDBJ whole genome shotgun (WGS) entry which is preliminary data.</text>
</comment>
<dbReference type="PANTHER" id="PTHR23157">
    <property type="entry name" value="GRIP AND COILED-COIL DOMAIN-CONTAINING PROTEIN 1"/>
    <property type="match status" value="1"/>
</dbReference>
<comment type="subunit">
    <text evidence="13">Interacts with RAB6A. Directly interacts with TBC1D23. Interacts with FAM91A1; this interaction may be mediated by TBC1D23. Interacts with ARL1; this interaction recruits Golgin-97/GOLGA1 onto the Golgi apparatus.</text>
</comment>
<feature type="region of interest" description="Disordered" evidence="15">
    <location>
        <begin position="779"/>
        <end position="799"/>
    </location>
</feature>
<keyword evidence="9" id="KW-0968">Cytoplasmic vesicle</keyword>
<evidence type="ECO:0000256" key="4">
    <source>
        <dbReference type="ARBA" id="ARBA00022553"/>
    </source>
</evidence>
<evidence type="ECO:0000256" key="7">
    <source>
        <dbReference type="ARBA" id="ARBA00023054"/>
    </source>
</evidence>
<dbReference type="InterPro" id="IPR051952">
    <property type="entry name" value="Golgi-autophagy_related"/>
</dbReference>
<comment type="function">
    <text evidence="12">Involved in vesicular trafficking at the Golgi apparatus level. Involved in endosome-to-Golgi trafficking. Mechanistically, captures transport vesicles arriving from endosomes via the protein TBC1D23. Recognized vesicles are then tethered to the trans-Golgi before subsequent SNARE engagement and vesicle fusion. Selectively regulates E-cadherin transport from the trans-Golgi network in tubulovesicular carriers.</text>
</comment>
<comment type="subcellular location">
    <subcellularLocation>
        <location evidence="2">Cytoplasmic vesicle</location>
        <location evidence="2">Secretory vesicle</location>
        <location evidence="2">Acrosome</location>
    </subcellularLocation>
    <subcellularLocation>
        <location evidence="3">Golgi apparatus membrane</location>
        <topology evidence="3">Peripheral membrane protein</topology>
    </subcellularLocation>
    <subcellularLocation>
        <location evidence="1">Golgi apparatus</location>
        <location evidence="1">trans-Golgi network membrane</location>
    </subcellularLocation>
</comment>
<dbReference type="Proteomes" id="UP000621168">
    <property type="component" value="Unassembled WGS sequence"/>
</dbReference>
<evidence type="ECO:0000256" key="6">
    <source>
        <dbReference type="ARBA" id="ARBA00023034"/>
    </source>
</evidence>
<dbReference type="Gene3D" id="1.10.220.60">
    <property type="entry name" value="GRIP domain"/>
    <property type="match status" value="1"/>
</dbReference>
<feature type="coiled-coil region" evidence="14">
    <location>
        <begin position="249"/>
        <end position="325"/>
    </location>
</feature>
<keyword evidence="4" id="KW-0597">Phosphoprotein</keyword>
<evidence type="ECO:0000256" key="8">
    <source>
        <dbReference type="ARBA" id="ARBA00023136"/>
    </source>
</evidence>
<proteinExistence type="predicted"/>
<feature type="domain" description="GRIP" evidence="16">
    <location>
        <begin position="720"/>
        <end position="769"/>
    </location>
</feature>
<evidence type="ECO:0000256" key="1">
    <source>
        <dbReference type="ARBA" id="ARBA00004198"/>
    </source>
</evidence>
<feature type="coiled-coil region" evidence="14">
    <location>
        <begin position="382"/>
        <end position="689"/>
    </location>
</feature>
<accession>A0A851LSZ7</accession>
<dbReference type="InterPro" id="IPR000237">
    <property type="entry name" value="GRIP_dom"/>
</dbReference>
<keyword evidence="7 14" id="KW-0175">Coiled coil</keyword>
<evidence type="ECO:0000256" key="5">
    <source>
        <dbReference type="ARBA" id="ARBA00022765"/>
    </source>
</evidence>
<dbReference type="AlphaFoldDB" id="A0A851LSZ7"/>
<dbReference type="FunFam" id="1.10.220.60:FF:000002">
    <property type="entry name" value="Golgin subfamily A member 1"/>
    <property type="match status" value="1"/>
</dbReference>
<protein>
    <recommendedName>
        <fullName evidence="10">Golgin subfamily A member 1</fullName>
    </recommendedName>
    <alternativeName>
        <fullName evidence="11">Golgin-97</fullName>
    </alternativeName>
</protein>
<evidence type="ECO:0000313" key="18">
    <source>
        <dbReference type="Proteomes" id="UP000621168"/>
    </source>
</evidence>
<evidence type="ECO:0000256" key="11">
    <source>
        <dbReference type="ARBA" id="ARBA00078935"/>
    </source>
</evidence>
<evidence type="ECO:0000259" key="16">
    <source>
        <dbReference type="PROSITE" id="PS50913"/>
    </source>
</evidence>
<evidence type="ECO:0000256" key="9">
    <source>
        <dbReference type="ARBA" id="ARBA00023329"/>
    </source>
</evidence>
<dbReference type="Pfam" id="PF01465">
    <property type="entry name" value="GRIP"/>
    <property type="match status" value="1"/>
</dbReference>
<dbReference type="PROSITE" id="PS50913">
    <property type="entry name" value="GRIP"/>
    <property type="match status" value="1"/>
</dbReference>
<dbReference type="GO" id="GO:0005802">
    <property type="term" value="C:trans-Golgi network"/>
    <property type="evidence" value="ECO:0007669"/>
    <property type="project" value="UniProtKB-ARBA"/>
</dbReference>
<keyword evidence="5" id="KW-0013">ADP-ribosylation</keyword>
<gene>
    <name evidence="17" type="primary">Golga1</name>
    <name evidence="17" type="ORF">CORCRI_R01864</name>
</gene>
<evidence type="ECO:0000256" key="13">
    <source>
        <dbReference type="ARBA" id="ARBA00093537"/>
    </source>
</evidence>
<reference evidence="17" key="1">
    <citation type="submission" date="2019-09" db="EMBL/GenBank/DDBJ databases">
        <title>Bird 10,000 Genomes (B10K) Project - Family phase.</title>
        <authorList>
            <person name="Zhang G."/>
        </authorList>
    </citation>
    <scope>NUCLEOTIDE SEQUENCE</scope>
    <source>
        <strain evidence="17">B10K-CU-031-40</strain>
    </source>
</reference>
<keyword evidence="8" id="KW-0472">Membrane</keyword>
<dbReference type="GO" id="GO:0000139">
    <property type="term" value="C:Golgi membrane"/>
    <property type="evidence" value="ECO:0007669"/>
    <property type="project" value="UniProtKB-SubCell"/>
</dbReference>
<keyword evidence="6" id="KW-0333">Golgi apparatus</keyword>
<evidence type="ECO:0000313" key="17">
    <source>
        <dbReference type="EMBL" id="NXC18665.1"/>
    </source>
</evidence>
<dbReference type="OrthoDB" id="5848685at2759"/>
<dbReference type="SMART" id="SM00755">
    <property type="entry name" value="Grip"/>
    <property type="match status" value="1"/>
</dbReference>
<feature type="non-terminal residue" evidence="17">
    <location>
        <position position="799"/>
    </location>
</feature>
<feature type="coiled-coil region" evidence="14">
    <location>
        <begin position="102"/>
        <end position="220"/>
    </location>
</feature>
<evidence type="ECO:0000256" key="14">
    <source>
        <dbReference type="SAM" id="Coils"/>
    </source>
</evidence>
<evidence type="ECO:0000256" key="2">
    <source>
        <dbReference type="ARBA" id="ARBA00004218"/>
    </source>
</evidence>
<feature type="non-terminal residue" evidence="17">
    <location>
        <position position="1"/>
    </location>
</feature>
<keyword evidence="18" id="KW-1185">Reference proteome</keyword>
<evidence type="ECO:0000256" key="10">
    <source>
        <dbReference type="ARBA" id="ARBA00070165"/>
    </source>
</evidence>
<evidence type="ECO:0000256" key="15">
    <source>
        <dbReference type="SAM" id="MobiDB-lite"/>
    </source>
</evidence>
<evidence type="ECO:0000256" key="3">
    <source>
        <dbReference type="ARBA" id="ARBA00004395"/>
    </source>
</evidence>
<sequence>ASDGSSSREDLSSQLFRRNEQIRKLEVKLSDYADQIRNLQKIREKLENALEKHQDSSMRKFQEQNEAHQASRAKMAEGMALALEKKDQVTAGTTQLLTVEEKKMLETQLQEMREQSLNLFQKRDEIDELEGFQQQEIAKVKHMLLKKEESLSKTERELEACTRELTHTKEVLQDANHQSSGLRNDLRELQQQFLELEAQRDELMTAETNAENKITALELREQELQTVIQQLSVDLQNARVAGSGCEKRLEMLQVEHESLKVEYEQHKQKMAFEFAERNKLTEQLQEKVSSLEKKIERNLSGDEHVRELLKEKAALEQRLDETRQQVLTDRTHHTETVNQLETHVSIFLFHYKFLLFPASLCPIPLPLTAFVLSAKGKTACHNKELEQNLQIATEALKKSKEAAAEQDLKIQKLQTNLEDERSKLQQQISSEKNQYDQKVTELESQIAALETAWEFDKTATQHKISQLEKENENLNGSREEYESSLKKQESELNRLKNELSSRETVSVEIAKALEETRKQREELQQQVSHLASLVKEKDQLIDEKRDMLLKQKEELNQLSQDHEAVLLQMHQLQSSIEASNSQAVEKEETARKEIDELKLQIQECLLAREHEKNVSELEESTRALNDRHFRSPENHVVEQNGEVAAADVIQLQKDNRELEQQIIEKNKMIKQLQQRMTELKKTLQKELKIKPDSEVPDVREKANPEVPNASVTVTNNSDLNDSREINFEYLKHVVLKFMSCRESEAFHLIKAVSVLLNFSQEEENMLKETLEYKMSWFGSKPSPKGSIRPSISSPRTLWP</sequence>
<feature type="compositionally biased region" description="Polar residues" evidence="15">
    <location>
        <begin position="789"/>
        <end position="799"/>
    </location>
</feature>
<name>A0A851LSZ7_CORCR</name>
<dbReference type="PANTHER" id="PTHR23157:SF24">
    <property type="entry name" value="GOLGIN SUBFAMILY A MEMBER 1"/>
    <property type="match status" value="1"/>
</dbReference>